<protein>
    <submittedName>
        <fullName evidence="1">Uncharacterized protein</fullName>
    </submittedName>
</protein>
<dbReference type="InterPro" id="IPR016024">
    <property type="entry name" value="ARM-type_fold"/>
</dbReference>
<dbReference type="KEGG" id="ssao:94294978"/>
<dbReference type="GeneID" id="94294978"/>
<keyword evidence="2" id="KW-1185">Reference proteome</keyword>
<dbReference type="EMBL" id="AUWU02000001">
    <property type="protein sequence ID" value="KAH0577601.1"/>
    <property type="molecule type" value="Genomic_DNA"/>
</dbReference>
<evidence type="ECO:0000313" key="1">
    <source>
        <dbReference type="EMBL" id="KAH0577601.1"/>
    </source>
</evidence>
<gene>
    <name evidence="1" type="ORF">SS50377_20955</name>
</gene>
<sequence length="415" mass="49108">MRSISLNRKPQIYQTYTMDQLISIPYVRYRQLNFASFIINLQYTDMQKLSQSLSFLKQFSPNLIQQNLSQNPIFIEYIQSFILQFYLLVNTQSIDDALIFINNVLDTSFRKQLVTNQLQSQIILFFDHFFVPSIKIFRKIFNPSQFNYLESNEFQLLIYNKIQQPHLQSQYCAIEFVNFYYDRITTELKTKLIDLIIANIKQFKDQFLTCSSLNFLLLYISQFEINLNSLAQSLTQQIDDFPLETLQIIEVHTQKQPQQLLFASLVTKLQQLLLQQKADIKKLTLQILINFTQNQIFQTLFTTPKDKIIQLLKINSKDINGLVLQFLRELIKNFDYYLEYDDYQLVLKTIDSGLRNKRKIVVVNGIELLLTICENDNEIFSLLQDLGIKDLSERIQLVYGDDSNINECVWLKFLE</sequence>
<dbReference type="SUPFAM" id="SSF48371">
    <property type="entry name" value="ARM repeat"/>
    <property type="match status" value="1"/>
</dbReference>
<dbReference type="AlphaFoldDB" id="A0A9P8M0C2"/>
<accession>A0A9P8M0C2</accession>
<dbReference type="RefSeq" id="XP_067768374.1">
    <property type="nucleotide sequence ID" value="XM_067904892.1"/>
</dbReference>
<reference evidence="1 2" key="1">
    <citation type="journal article" date="2014" name="PLoS Genet.">
        <title>The Genome of Spironucleus salmonicida Highlights a Fish Pathogen Adapted to Fluctuating Environments.</title>
        <authorList>
            <person name="Xu F."/>
            <person name="Jerlstrom-Hultqvist J."/>
            <person name="Einarsson E."/>
            <person name="Astvaldsson A."/>
            <person name="Svard S.G."/>
            <person name="Andersson J.O."/>
        </authorList>
    </citation>
    <scope>NUCLEOTIDE SEQUENCE [LARGE SCALE GENOMIC DNA]</scope>
    <source>
        <strain evidence="1 2">ATCC 50377</strain>
    </source>
</reference>
<organism evidence="1 2">
    <name type="scientific">Spironucleus salmonicida</name>
    <dbReference type="NCBI Taxonomy" id="348837"/>
    <lineage>
        <taxon>Eukaryota</taxon>
        <taxon>Metamonada</taxon>
        <taxon>Diplomonadida</taxon>
        <taxon>Hexamitidae</taxon>
        <taxon>Hexamitinae</taxon>
        <taxon>Spironucleus</taxon>
    </lineage>
</organism>
<dbReference type="Proteomes" id="UP000018208">
    <property type="component" value="Unassembled WGS sequence"/>
</dbReference>
<evidence type="ECO:0000313" key="2">
    <source>
        <dbReference type="Proteomes" id="UP000018208"/>
    </source>
</evidence>
<name>A0A9P8M0C2_9EUKA</name>
<comment type="caution">
    <text evidence="1">The sequence shown here is derived from an EMBL/GenBank/DDBJ whole genome shotgun (WGS) entry which is preliminary data.</text>
</comment>
<proteinExistence type="predicted"/>